<protein>
    <submittedName>
        <fullName evidence="1">Uncharacterized protein</fullName>
    </submittedName>
</protein>
<proteinExistence type="predicted"/>
<dbReference type="RefSeq" id="XP_029761823.1">
    <property type="nucleotide sequence ID" value="XM_029905331.1"/>
</dbReference>
<dbReference type="AlphaFoldDB" id="A0A074YFN3"/>
<dbReference type="HOGENOM" id="CLU_3031972_0_0_1"/>
<accession>A0A074YFN3</accession>
<name>A0A074YFN3_AURPU</name>
<dbReference type="EMBL" id="KL584980">
    <property type="protein sequence ID" value="KEQ85636.1"/>
    <property type="molecule type" value="Genomic_DNA"/>
</dbReference>
<keyword evidence="2" id="KW-1185">Reference proteome</keyword>
<dbReference type="InterPro" id="IPR018247">
    <property type="entry name" value="EF_Hand_1_Ca_BS"/>
</dbReference>
<dbReference type="Proteomes" id="UP000030706">
    <property type="component" value="Unassembled WGS sequence"/>
</dbReference>
<evidence type="ECO:0000313" key="1">
    <source>
        <dbReference type="EMBL" id="KEQ85636.1"/>
    </source>
</evidence>
<sequence length="55" mass="5985">MVVDIYGEVGVDDSDDDNEVSSGEYLLVLEVVSLILLEEESCKRANRSPPSIATI</sequence>
<dbReference type="PROSITE" id="PS00018">
    <property type="entry name" value="EF_HAND_1"/>
    <property type="match status" value="1"/>
</dbReference>
<dbReference type="GeneID" id="40747637"/>
<evidence type="ECO:0000313" key="2">
    <source>
        <dbReference type="Proteomes" id="UP000030706"/>
    </source>
</evidence>
<reference evidence="1 2" key="1">
    <citation type="journal article" date="2014" name="BMC Genomics">
        <title>Genome sequencing of four Aureobasidium pullulans varieties: biotechnological potential, stress tolerance, and description of new species.</title>
        <authorList>
            <person name="Gostin Ar C."/>
            <person name="Ohm R.A."/>
            <person name="Kogej T."/>
            <person name="Sonjak S."/>
            <person name="Turk M."/>
            <person name="Zajc J."/>
            <person name="Zalar P."/>
            <person name="Grube M."/>
            <person name="Sun H."/>
            <person name="Han J."/>
            <person name="Sharma A."/>
            <person name="Chiniquy J."/>
            <person name="Ngan C.Y."/>
            <person name="Lipzen A."/>
            <person name="Barry K."/>
            <person name="Grigoriev I.V."/>
            <person name="Gunde-Cimerman N."/>
        </authorList>
    </citation>
    <scope>NUCLEOTIDE SEQUENCE [LARGE SCALE GENOMIC DNA]</scope>
    <source>
        <strain evidence="1 2">EXF-150</strain>
    </source>
</reference>
<organism evidence="1 2">
    <name type="scientific">Aureobasidium pullulans EXF-150</name>
    <dbReference type="NCBI Taxonomy" id="1043002"/>
    <lineage>
        <taxon>Eukaryota</taxon>
        <taxon>Fungi</taxon>
        <taxon>Dikarya</taxon>
        <taxon>Ascomycota</taxon>
        <taxon>Pezizomycotina</taxon>
        <taxon>Dothideomycetes</taxon>
        <taxon>Dothideomycetidae</taxon>
        <taxon>Dothideales</taxon>
        <taxon>Saccotheciaceae</taxon>
        <taxon>Aureobasidium</taxon>
    </lineage>
</organism>
<gene>
    <name evidence="1" type="ORF">M438DRAFT_344923</name>
</gene>